<evidence type="ECO:0008006" key="3">
    <source>
        <dbReference type="Google" id="ProtNLM"/>
    </source>
</evidence>
<dbReference type="RefSeq" id="WP_380749348.1">
    <property type="nucleotide sequence ID" value="NZ_JBHSRF010000009.1"/>
</dbReference>
<gene>
    <name evidence="1" type="ORF">ACFP1K_09775</name>
</gene>
<dbReference type="EMBL" id="JBHSRF010000009">
    <property type="protein sequence ID" value="MFC6081448.1"/>
    <property type="molecule type" value="Genomic_DNA"/>
</dbReference>
<sequence length="189" mass="20984">MNSGSCAYLDESMRPEAGIYVLAAVLVPDRSAAPYRAALQGLLMGRQPRLHWRDEGPKRRLEIAYALTDLSLDTIAVVGTEMPASKQKRARRKCMERLYWRLGRRDVHRVIMESRGAAGNKEDLDMVNALRARRMLANDLHVAWGDPRKEALLWLPDIIAGVVASGVTGHGELLEILSDGLVIDRLGCA</sequence>
<proteinExistence type="predicted"/>
<name>A0ABW1NDR5_9ACTN</name>
<protein>
    <recommendedName>
        <fullName evidence="3">DUF3800 domain-containing protein</fullName>
    </recommendedName>
</protein>
<evidence type="ECO:0000313" key="2">
    <source>
        <dbReference type="Proteomes" id="UP001596137"/>
    </source>
</evidence>
<evidence type="ECO:0000313" key="1">
    <source>
        <dbReference type="EMBL" id="MFC6081448.1"/>
    </source>
</evidence>
<keyword evidence="2" id="KW-1185">Reference proteome</keyword>
<organism evidence="1 2">
    <name type="scientific">Sphaerisporangium aureirubrum</name>
    <dbReference type="NCBI Taxonomy" id="1544736"/>
    <lineage>
        <taxon>Bacteria</taxon>
        <taxon>Bacillati</taxon>
        <taxon>Actinomycetota</taxon>
        <taxon>Actinomycetes</taxon>
        <taxon>Streptosporangiales</taxon>
        <taxon>Streptosporangiaceae</taxon>
        <taxon>Sphaerisporangium</taxon>
    </lineage>
</organism>
<reference evidence="2" key="1">
    <citation type="journal article" date="2019" name="Int. J. Syst. Evol. Microbiol.">
        <title>The Global Catalogue of Microorganisms (GCM) 10K type strain sequencing project: providing services to taxonomists for standard genome sequencing and annotation.</title>
        <authorList>
            <consortium name="The Broad Institute Genomics Platform"/>
            <consortium name="The Broad Institute Genome Sequencing Center for Infectious Disease"/>
            <person name="Wu L."/>
            <person name="Ma J."/>
        </authorList>
    </citation>
    <scope>NUCLEOTIDE SEQUENCE [LARGE SCALE GENOMIC DNA]</scope>
    <source>
        <strain evidence="2">JCM 30346</strain>
    </source>
</reference>
<dbReference type="Proteomes" id="UP001596137">
    <property type="component" value="Unassembled WGS sequence"/>
</dbReference>
<comment type="caution">
    <text evidence="1">The sequence shown here is derived from an EMBL/GenBank/DDBJ whole genome shotgun (WGS) entry which is preliminary data.</text>
</comment>
<accession>A0ABW1NDR5</accession>